<dbReference type="GO" id="GO:0006360">
    <property type="term" value="P:transcription by RNA polymerase I"/>
    <property type="evidence" value="ECO:0007669"/>
    <property type="project" value="TreeGrafter"/>
</dbReference>
<gene>
    <name evidence="4" type="ORF">LANO_0C05468G</name>
</gene>
<feature type="region of interest" description="Disordered" evidence="3">
    <location>
        <begin position="68"/>
        <end position="320"/>
    </location>
</feature>
<proteinExistence type="inferred from homology"/>
<dbReference type="Pfam" id="PF08243">
    <property type="entry name" value="SPT2"/>
    <property type="match status" value="1"/>
</dbReference>
<feature type="compositionally biased region" description="Basic and acidic residues" evidence="3">
    <location>
        <begin position="166"/>
        <end position="194"/>
    </location>
</feature>
<keyword evidence="5" id="KW-1185">Reference proteome</keyword>
<name>A0A1G4J7R4_9SACH</name>
<accession>A0A1G4J7R4</accession>
<protein>
    <submittedName>
        <fullName evidence="4">LANO_0C05468g1_1</fullName>
    </submittedName>
</protein>
<dbReference type="GO" id="GO:0006334">
    <property type="term" value="P:nucleosome assembly"/>
    <property type="evidence" value="ECO:0007669"/>
    <property type="project" value="TreeGrafter"/>
</dbReference>
<dbReference type="GO" id="GO:0003677">
    <property type="term" value="F:DNA binding"/>
    <property type="evidence" value="ECO:0007669"/>
    <property type="project" value="TreeGrafter"/>
</dbReference>
<evidence type="ECO:0000256" key="2">
    <source>
        <dbReference type="ARBA" id="ARBA00023054"/>
    </source>
</evidence>
<dbReference type="AlphaFoldDB" id="A0A1G4J7R4"/>
<feature type="compositionally biased region" description="Basic and acidic residues" evidence="3">
    <location>
        <begin position="116"/>
        <end position="137"/>
    </location>
</feature>
<dbReference type="GO" id="GO:0042393">
    <property type="term" value="F:histone binding"/>
    <property type="evidence" value="ECO:0007669"/>
    <property type="project" value="TreeGrafter"/>
</dbReference>
<feature type="compositionally biased region" description="Basic and acidic residues" evidence="3">
    <location>
        <begin position="290"/>
        <end position="309"/>
    </location>
</feature>
<keyword evidence="2" id="KW-0175">Coiled coil</keyword>
<dbReference type="GO" id="GO:0005730">
    <property type="term" value="C:nucleolus"/>
    <property type="evidence" value="ECO:0007669"/>
    <property type="project" value="TreeGrafter"/>
</dbReference>
<evidence type="ECO:0000256" key="1">
    <source>
        <dbReference type="ARBA" id="ARBA00006461"/>
    </source>
</evidence>
<dbReference type="InterPro" id="IPR013256">
    <property type="entry name" value="Chromatin_SPT2"/>
</dbReference>
<dbReference type="PANTHER" id="PTHR22691:SF8">
    <property type="entry name" value="PROTEIN SPT2 HOMOLOG"/>
    <property type="match status" value="1"/>
</dbReference>
<evidence type="ECO:0000256" key="3">
    <source>
        <dbReference type="SAM" id="MobiDB-lite"/>
    </source>
</evidence>
<dbReference type="PANTHER" id="PTHR22691">
    <property type="entry name" value="YEAST SPT2-RELATED"/>
    <property type="match status" value="1"/>
</dbReference>
<organism evidence="4 5">
    <name type="scientific">Lachancea nothofagi CBS 11611</name>
    <dbReference type="NCBI Taxonomy" id="1266666"/>
    <lineage>
        <taxon>Eukaryota</taxon>
        <taxon>Fungi</taxon>
        <taxon>Dikarya</taxon>
        <taxon>Ascomycota</taxon>
        <taxon>Saccharomycotina</taxon>
        <taxon>Saccharomycetes</taxon>
        <taxon>Saccharomycetales</taxon>
        <taxon>Saccharomycetaceae</taxon>
        <taxon>Lachancea</taxon>
    </lineage>
</organism>
<sequence>MSFLAKLSQLKKLAPRVEEKSRKKDVGKEDKSKIIDPLKIEGPLFPKHYVREEDPAIKRLKELRRKEQLKNAAALGKKTPAPASRKKKDESTLDTETKFRRKAGESTKIHRPVKAVVREPIKKLSFDELMKQAEEKATSPPKTLSGNGQTPRPAPRVPFKQAANRTQKEGFRSKFRQGQRDTSHPRKADIERPTHKQQRPPVSKPSIAQPNAKLRKKLDIIKQRRQSKHHESDDGEDLDDFIEDDDEEQDYNRDEIWAMFNKGKRRRDFGSDDESDMEANEMEILEEEEHAAKMARLEDKKEEQWLKKHEQQKRKKLGKP</sequence>
<dbReference type="EMBL" id="LT598446">
    <property type="protein sequence ID" value="SCU85804.1"/>
    <property type="molecule type" value="Genomic_DNA"/>
</dbReference>
<dbReference type="SMART" id="SM00784">
    <property type="entry name" value="SPT2"/>
    <property type="match status" value="1"/>
</dbReference>
<feature type="compositionally biased region" description="Basic residues" evidence="3">
    <location>
        <begin position="310"/>
        <end position="320"/>
    </location>
</feature>
<reference evidence="5" key="1">
    <citation type="submission" date="2016-03" db="EMBL/GenBank/DDBJ databases">
        <authorList>
            <person name="Devillers Hugo."/>
        </authorList>
    </citation>
    <scope>NUCLEOTIDE SEQUENCE [LARGE SCALE GENOMIC DNA]</scope>
</reference>
<feature type="compositionally biased region" description="Acidic residues" evidence="3">
    <location>
        <begin position="271"/>
        <end position="289"/>
    </location>
</feature>
<feature type="compositionally biased region" description="Acidic residues" evidence="3">
    <location>
        <begin position="233"/>
        <end position="249"/>
    </location>
</feature>
<evidence type="ECO:0000313" key="5">
    <source>
        <dbReference type="Proteomes" id="UP000189911"/>
    </source>
</evidence>
<dbReference type="Proteomes" id="UP000189911">
    <property type="component" value="Chromosome C"/>
</dbReference>
<feature type="compositionally biased region" description="Polar residues" evidence="3">
    <location>
        <begin position="140"/>
        <end position="150"/>
    </location>
</feature>
<evidence type="ECO:0000313" key="4">
    <source>
        <dbReference type="EMBL" id="SCU85804.1"/>
    </source>
</evidence>
<dbReference type="OrthoDB" id="4035998at2759"/>
<feature type="compositionally biased region" description="Basic and acidic residues" evidence="3">
    <location>
        <begin position="87"/>
        <end position="108"/>
    </location>
</feature>
<comment type="similarity">
    <text evidence="1">Belongs to the SPT2 family.</text>
</comment>